<gene>
    <name evidence="6" type="ORF">LDG_5215</name>
</gene>
<dbReference type="PANTHER" id="PTHR35333:SF3">
    <property type="entry name" value="BETA-LACTAMASE-TYPE TRANSPEPTIDASE FOLD CONTAINING PROTEIN"/>
    <property type="match status" value="1"/>
</dbReference>
<feature type="signal peptide" evidence="4">
    <location>
        <begin position="1"/>
        <end position="19"/>
    </location>
</feature>
<dbReference type="EMBL" id="JH413796">
    <property type="protein sequence ID" value="EHL32624.1"/>
    <property type="molecule type" value="Genomic_DNA"/>
</dbReference>
<evidence type="ECO:0000256" key="3">
    <source>
        <dbReference type="ARBA" id="ARBA00012865"/>
    </source>
</evidence>
<dbReference type="EC" id="3.5.2.6" evidence="3"/>
<dbReference type="eggNOG" id="COG2367">
    <property type="taxonomic scope" value="Bacteria"/>
</dbReference>
<comment type="similarity">
    <text evidence="2">Belongs to the class-A beta-lactamase family.</text>
</comment>
<dbReference type="InterPro" id="IPR012338">
    <property type="entry name" value="Beta-lactam/transpept-like"/>
</dbReference>
<evidence type="ECO:0000256" key="2">
    <source>
        <dbReference type="ARBA" id="ARBA00009009"/>
    </source>
</evidence>
<feature type="domain" description="Beta-lactamase class A catalytic" evidence="5">
    <location>
        <begin position="47"/>
        <end position="260"/>
    </location>
</feature>
<comment type="catalytic activity">
    <reaction evidence="1">
        <text>a beta-lactam + H2O = a substituted beta-amino acid</text>
        <dbReference type="Rhea" id="RHEA:20401"/>
        <dbReference type="ChEBI" id="CHEBI:15377"/>
        <dbReference type="ChEBI" id="CHEBI:35627"/>
        <dbReference type="ChEBI" id="CHEBI:140347"/>
        <dbReference type="EC" id="3.5.2.6"/>
    </reaction>
</comment>
<evidence type="ECO:0000256" key="1">
    <source>
        <dbReference type="ARBA" id="ARBA00001526"/>
    </source>
</evidence>
<dbReference type="Pfam" id="PF13354">
    <property type="entry name" value="Beta-lactamase2"/>
    <property type="match status" value="1"/>
</dbReference>
<dbReference type="PRINTS" id="PR00118">
    <property type="entry name" value="BLACTAMASEA"/>
</dbReference>
<reference evidence="6 7" key="1">
    <citation type="journal article" date="2011" name="BMC Genomics">
        <title>Insight into cross-talk between intra-amoebal pathogens.</title>
        <authorList>
            <person name="Gimenez G."/>
            <person name="Bertelli C."/>
            <person name="Moliner C."/>
            <person name="Robert C."/>
            <person name="Raoult D."/>
            <person name="Fournier P.E."/>
            <person name="Greub G."/>
        </authorList>
    </citation>
    <scope>NUCLEOTIDE SEQUENCE [LARGE SCALE GENOMIC DNA]</scope>
    <source>
        <strain evidence="6 7">LLAP12</strain>
    </source>
</reference>
<dbReference type="GO" id="GO:0046677">
    <property type="term" value="P:response to antibiotic"/>
    <property type="evidence" value="ECO:0007669"/>
    <property type="project" value="InterPro"/>
</dbReference>
<keyword evidence="7" id="KW-1185">Reference proteome</keyword>
<dbReference type="Gene3D" id="3.40.710.10">
    <property type="entry name" value="DD-peptidase/beta-lactamase superfamily"/>
    <property type="match status" value="1"/>
</dbReference>
<dbReference type="InterPro" id="IPR045155">
    <property type="entry name" value="Beta-lactam_cat"/>
</dbReference>
<dbReference type="Proteomes" id="UP000002770">
    <property type="component" value="Unassembled WGS sequence"/>
</dbReference>
<dbReference type="PANTHER" id="PTHR35333">
    <property type="entry name" value="BETA-LACTAMASE"/>
    <property type="match status" value="1"/>
</dbReference>
<evidence type="ECO:0000256" key="4">
    <source>
        <dbReference type="SAM" id="SignalP"/>
    </source>
</evidence>
<feature type="chain" id="PRO_5003521273" description="beta-lactamase" evidence="4">
    <location>
        <begin position="20"/>
        <end position="298"/>
    </location>
</feature>
<dbReference type="InterPro" id="IPR000871">
    <property type="entry name" value="Beta-lactam_class-A"/>
</dbReference>
<keyword evidence="4" id="KW-0732">Signal</keyword>
<organism evidence="6 7">
    <name type="scientific">Legionella drancourtii LLAP12</name>
    <dbReference type="NCBI Taxonomy" id="658187"/>
    <lineage>
        <taxon>Bacteria</taxon>
        <taxon>Pseudomonadati</taxon>
        <taxon>Pseudomonadota</taxon>
        <taxon>Gammaproteobacteria</taxon>
        <taxon>Legionellales</taxon>
        <taxon>Legionellaceae</taxon>
        <taxon>Legionella</taxon>
    </lineage>
</organism>
<accession>G9EJ58</accession>
<name>G9EJ58_9GAMM</name>
<evidence type="ECO:0000313" key="7">
    <source>
        <dbReference type="Proteomes" id="UP000002770"/>
    </source>
</evidence>
<dbReference type="STRING" id="658187.LDG_5215"/>
<sequence>MLKLLQIIFISFITNNVSASSQPNDVKPPIVDTKLQAIEHEHHLKIGIYALDTNSGRVITYHAHDRFPFQSTCKFIGVSALLASDKTLLEKKVLINPKELLFWHPISGQYVNQKVPLKTLAEGAISYSDNTAINIIIRELGGLGAINQFAQSIENSSFKMAHYEINLNSNPQINEDTSTPKDMALSLKKIMLGDILTTPNKALLLDWMRNNTTGYNRIRAGVPLGWSVADKTGSGSYGIANDIGIVWSPVCKPVILSIFTVSNQSDAKPSDAVIAQITKAAFEEFAPHHSCYKVTKFN</sequence>
<dbReference type="GO" id="GO:0030655">
    <property type="term" value="P:beta-lactam antibiotic catabolic process"/>
    <property type="evidence" value="ECO:0007669"/>
    <property type="project" value="InterPro"/>
</dbReference>
<evidence type="ECO:0000259" key="5">
    <source>
        <dbReference type="Pfam" id="PF13354"/>
    </source>
</evidence>
<dbReference type="RefSeq" id="WP_006869205.1">
    <property type="nucleotide sequence ID" value="NZ_JH413796.1"/>
</dbReference>
<dbReference type="HOGENOM" id="CLU_031960_6_2_6"/>
<proteinExistence type="inferred from homology"/>
<dbReference type="GO" id="GO:0008800">
    <property type="term" value="F:beta-lactamase activity"/>
    <property type="evidence" value="ECO:0007669"/>
    <property type="project" value="UniProtKB-EC"/>
</dbReference>
<protein>
    <recommendedName>
        <fullName evidence="3">beta-lactamase</fullName>
        <ecNumber evidence="3">3.5.2.6</ecNumber>
    </recommendedName>
</protein>
<dbReference type="SUPFAM" id="SSF56601">
    <property type="entry name" value="beta-lactamase/transpeptidase-like"/>
    <property type="match status" value="1"/>
</dbReference>
<dbReference type="OrthoDB" id="9784149at2"/>
<dbReference type="NCBIfam" id="NF033103">
    <property type="entry name" value="bla_class_A"/>
    <property type="match status" value="1"/>
</dbReference>
<evidence type="ECO:0000313" key="6">
    <source>
        <dbReference type="EMBL" id="EHL32624.1"/>
    </source>
</evidence>
<dbReference type="AlphaFoldDB" id="G9EJ58"/>
<dbReference type="InParanoid" id="G9EJ58"/>